<feature type="compositionally biased region" description="Polar residues" evidence="1">
    <location>
        <begin position="12"/>
        <end position="23"/>
    </location>
</feature>
<evidence type="ECO:0000256" key="2">
    <source>
        <dbReference type="SAM" id="Phobius"/>
    </source>
</evidence>
<evidence type="ECO:0000313" key="4">
    <source>
        <dbReference type="Proteomes" id="UP001604282"/>
    </source>
</evidence>
<keyword evidence="2" id="KW-1133">Transmembrane helix</keyword>
<keyword evidence="2" id="KW-0472">Membrane</keyword>
<comment type="caution">
    <text evidence="3">The sequence shown here is derived from an EMBL/GenBank/DDBJ whole genome shotgun (WGS) entry which is preliminary data.</text>
</comment>
<accession>A0ABW7BXE6</accession>
<dbReference type="Proteomes" id="UP001604282">
    <property type="component" value="Unassembled WGS sequence"/>
</dbReference>
<organism evidence="3 4">
    <name type="scientific">Streptomyces omiyaensis</name>
    <dbReference type="NCBI Taxonomy" id="68247"/>
    <lineage>
        <taxon>Bacteria</taxon>
        <taxon>Bacillati</taxon>
        <taxon>Actinomycetota</taxon>
        <taxon>Actinomycetes</taxon>
        <taxon>Kitasatosporales</taxon>
        <taxon>Streptomycetaceae</taxon>
        <taxon>Streptomyces</taxon>
    </lineage>
</organism>
<protein>
    <recommendedName>
        <fullName evidence="5">ACT domain-containing protein</fullName>
    </recommendedName>
</protein>
<keyword evidence="4" id="KW-1185">Reference proteome</keyword>
<reference evidence="3 4" key="1">
    <citation type="submission" date="2024-10" db="EMBL/GenBank/DDBJ databases">
        <title>The Natural Products Discovery Center: Release of the First 8490 Sequenced Strains for Exploring Actinobacteria Biosynthetic Diversity.</title>
        <authorList>
            <person name="Kalkreuter E."/>
            <person name="Kautsar S.A."/>
            <person name="Yang D."/>
            <person name="Bader C.D."/>
            <person name="Teijaro C.N."/>
            <person name="Fluegel L."/>
            <person name="Davis C.M."/>
            <person name="Simpson J.R."/>
            <person name="Lauterbach L."/>
            <person name="Steele A.D."/>
            <person name="Gui C."/>
            <person name="Meng S."/>
            <person name="Li G."/>
            <person name="Viehrig K."/>
            <person name="Ye F."/>
            <person name="Su P."/>
            <person name="Kiefer A.F."/>
            <person name="Nichols A."/>
            <person name="Cepeda A.J."/>
            <person name="Yan W."/>
            <person name="Fan B."/>
            <person name="Jiang Y."/>
            <person name="Adhikari A."/>
            <person name="Zheng C.-J."/>
            <person name="Schuster L."/>
            <person name="Cowan T.M."/>
            <person name="Smanski M.J."/>
            <person name="Chevrette M.G."/>
            <person name="De Carvalho L.P.S."/>
            <person name="Shen B."/>
        </authorList>
    </citation>
    <scope>NUCLEOTIDE SEQUENCE [LARGE SCALE GENOMIC DNA]</scope>
    <source>
        <strain evidence="3 4">NPDC048229</strain>
    </source>
</reference>
<feature type="transmembrane region" description="Helical" evidence="2">
    <location>
        <begin position="41"/>
        <end position="62"/>
    </location>
</feature>
<keyword evidence="2" id="KW-0812">Transmembrane</keyword>
<proteinExistence type="predicted"/>
<evidence type="ECO:0000256" key="1">
    <source>
        <dbReference type="SAM" id="MobiDB-lite"/>
    </source>
</evidence>
<sequence>MAHDTLLRTAPDTRTATDSAEASGATETCTMVVSLKDTPGALGRIAAALVGTPVLALAYAVTGSARARAEIRVPRAHATRARHKLARMVDTTRVSEL</sequence>
<evidence type="ECO:0008006" key="5">
    <source>
        <dbReference type="Google" id="ProtNLM"/>
    </source>
</evidence>
<gene>
    <name evidence="3" type="ORF">ACGFYS_19135</name>
</gene>
<dbReference type="EMBL" id="JBICZW010000011">
    <property type="protein sequence ID" value="MFG3191045.1"/>
    <property type="molecule type" value="Genomic_DNA"/>
</dbReference>
<dbReference type="RefSeq" id="WP_189849929.1">
    <property type="nucleotide sequence ID" value="NZ_BMVV01000009.1"/>
</dbReference>
<feature type="region of interest" description="Disordered" evidence="1">
    <location>
        <begin position="1"/>
        <end position="23"/>
    </location>
</feature>
<evidence type="ECO:0000313" key="3">
    <source>
        <dbReference type="EMBL" id="MFG3191045.1"/>
    </source>
</evidence>
<name>A0ABW7BXE6_9ACTN</name>